<dbReference type="KEGG" id="ncv:NCAV_1741"/>
<feature type="compositionally biased region" description="Basic and acidic residues" evidence="1">
    <location>
        <begin position="132"/>
        <end position="146"/>
    </location>
</feature>
<keyword evidence="3" id="KW-1185">Reference proteome</keyword>
<evidence type="ECO:0000256" key="1">
    <source>
        <dbReference type="SAM" id="MobiDB-lite"/>
    </source>
</evidence>
<dbReference type="AlphaFoldDB" id="A0A2K5ATG6"/>
<evidence type="ECO:0000313" key="2">
    <source>
        <dbReference type="EMBL" id="SPC34904.1"/>
    </source>
</evidence>
<accession>A0A2K5ATG6</accession>
<sequence length="185" mass="20329">MVSIETTASLESFRRFLIVSTCKSFMPESYMRDPEVFPERENSPGTIYVEAADKVTLKKIGDITFVNAKDILGIIYSSKSGNTRLMWRQIRRRMGKVTGTASVNALVNLVESGVLTREWVEEYLSKSGITWEGEKGKGNVEDEGKDVGSSGSDSDSDDNVGVGSNSIGINTTSDVRQETRLSVDI</sequence>
<dbReference type="EMBL" id="LT981265">
    <property type="protein sequence ID" value="SPC34904.1"/>
    <property type="molecule type" value="Genomic_DNA"/>
</dbReference>
<dbReference type="Proteomes" id="UP000236248">
    <property type="component" value="Chromosome NCAV"/>
</dbReference>
<reference evidence="3" key="1">
    <citation type="submission" date="2018-01" db="EMBL/GenBank/DDBJ databases">
        <authorList>
            <person name="Kerou L M."/>
        </authorList>
    </citation>
    <scope>NUCLEOTIDE SEQUENCE [LARGE SCALE GENOMIC DNA]</scope>
    <source>
        <strain evidence="3">SCU2</strain>
    </source>
</reference>
<gene>
    <name evidence="2" type="ORF">NCAV_1741</name>
</gene>
<proteinExistence type="predicted"/>
<evidence type="ECO:0000313" key="3">
    <source>
        <dbReference type="Proteomes" id="UP000236248"/>
    </source>
</evidence>
<feature type="compositionally biased region" description="Low complexity" evidence="1">
    <location>
        <begin position="147"/>
        <end position="166"/>
    </location>
</feature>
<feature type="region of interest" description="Disordered" evidence="1">
    <location>
        <begin position="131"/>
        <end position="173"/>
    </location>
</feature>
<organism evidence="2 3">
    <name type="scientific">Candidatus Nitrosocaldus cavascurensis</name>
    <dbReference type="NCBI Taxonomy" id="2058097"/>
    <lineage>
        <taxon>Archaea</taxon>
        <taxon>Nitrososphaerota</taxon>
        <taxon>Nitrososphaeria</taxon>
        <taxon>Candidatus Nitrosocaldales</taxon>
        <taxon>Candidatus Nitrosocaldaceae</taxon>
        <taxon>Candidatus Nitrosocaldus</taxon>
    </lineage>
</organism>
<name>A0A2K5ATG6_9ARCH</name>
<protein>
    <submittedName>
        <fullName evidence="2">Uncharacterized protein</fullName>
    </submittedName>
</protein>